<dbReference type="PANTHER" id="PTHR11717:SF7">
    <property type="entry name" value="LOW MOLECULAR WEIGHT PHOSPHOTYROSINE PROTEIN PHOSPHATASE"/>
    <property type="match status" value="1"/>
</dbReference>
<evidence type="ECO:0000313" key="9">
    <source>
        <dbReference type="Proteomes" id="UP000824125"/>
    </source>
</evidence>
<dbReference type="SMART" id="SM00226">
    <property type="entry name" value="LMWPc"/>
    <property type="match status" value="1"/>
</dbReference>
<dbReference type="CDD" id="cd16343">
    <property type="entry name" value="LMWPTP"/>
    <property type="match status" value="1"/>
</dbReference>
<comment type="similarity">
    <text evidence="1">Belongs to the low molecular weight phosphotyrosine protein phosphatase family.</text>
</comment>
<evidence type="ECO:0000256" key="1">
    <source>
        <dbReference type="ARBA" id="ARBA00011063"/>
    </source>
</evidence>
<evidence type="ECO:0000313" key="8">
    <source>
        <dbReference type="EMBL" id="HIU69536.1"/>
    </source>
</evidence>
<evidence type="ECO:0000256" key="6">
    <source>
        <dbReference type="PIRSR" id="PIRSR617867-1"/>
    </source>
</evidence>
<dbReference type="PANTHER" id="PTHR11717">
    <property type="entry name" value="LOW MOLECULAR WEIGHT PROTEIN TYROSINE PHOSPHATASE"/>
    <property type="match status" value="1"/>
</dbReference>
<reference evidence="8" key="1">
    <citation type="submission" date="2020-10" db="EMBL/GenBank/DDBJ databases">
        <authorList>
            <person name="Gilroy R."/>
        </authorList>
    </citation>
    <scope>NUCLEOTIDE SEQUENCE</scope>
    <source>
        <strain evidence="8">CHK176-6737</strain>
    </source>
</reference>
<evidence type="ECO:0000256" key="2">
    <source>
        <dbReference type="ARBA" id="ARBA00013064"/>
    </source>
</evidence>
<dbReference type="InterPro" id="IPR023485">
    <property type="entry name" value="Ptyr_pPase"/>
</dbReference>
<dbReference type="Pfam" id="PF01451">
    <property type="entry name" value="LMWPc"/>
    <property type="match status" value="1"/>
</dbReference>
<evidence type="ECO:0000256" key="4">
    <source>
        <dbReference type="ARBA" id="ARBA00022912"/>
    </source>
</evidence>
<name>A0A9D1MUV0_9FIRM</name>
<proteinExistence type="inferred from homology"/>
<dbReference type="Gene3D" id="3.40.50.2300">
    <property type="match status" value="1"/>
</dbReference>
<evidence type="ECO:0000259" key="7">
    <source>
        <dbReference type="SMART" id="SM00226"/>
    </source>
</evidence>
<feature type="active site" description="Proton donor" evidence="6">
    <location>
        <position position="123"/>
    </location>
</feature>
<dbReference type="InterPro" id="IPR017867">
    <property type="entry name" value="Tyr_phospatase_low_mol_wt"/>
</dbReference>
<feature type="active site" evidence="6">
    <location>
        <position position="14"/>
    </location>
</feature>
<dbReference type="GO" id="GO:0004725">
    <property type="term" value="F:protein tyrosine phosphatase activity"/>
    <property type="evidence" value="ECO:0007669"/>
    <property type="project" value="UniProtKB-EC"/>
</dbReference>
<comment type="caution">
    <text evidence="8">The sequence shown here is derived from an EMBL/GenBank/DDBJ whole genome shotgun (WGS) entry which is preliminary data.</text>
</comment>
<evidence type="ECO:0000256" key="3">
    <source>
        <dbReference type="ARBA" id="ARBA00022801"/>
    </source>
</evidence>
<dbReference type="InterPro" id="IPR050438">
    <property type="entry name" value="LMW_PTPase"/>
</dbReference>
<dbReference type="EMBL" id="DVNM01000033">
    <property type="protein sequence ID" value="HIU69536.1"/>
    <property type="molecule type" value="Genomic_DNA"/>
</dbReference>
<feature type="domain" description="Phosphotyrosine protein phosphatase I" evidence="7">
    <location>
        <begin position="2"/>
        <end position="147"/>
    </location>
</feature>
<reference evidence="8" key="2">
    <citation type="journal article" date="2021" name="PeerJ">
        <title>Extensive microbial diversity within the chicken gut microbiome revealed by metagenomics and culture.</title>
        <authorList>
            <person name="Gilroy R."/>
            <person name="Ravi A."/>
            <person name="Getino M."/>
            <person name="Pursley I."/>
            <person name="Horton D.L."/>
            <person name="Alikhan N.F."/>
            <person name="Baker D."/>
            <person name="Gharbi K."/>
            <person name="Hall N."/>
            <person name="Watson M."/>
            <person name="Adriaenssens E.M."/>
            <person name="Foster-Nyarko E."/>
            <person name="Jarju S."/>
            <person name="Secka A."/>
            <person name="Antonio M."/>
            <person name="Oren A."/>
            <person name="Chaudhuri R.R."/>
            <person name="La Ragione R."/>
            <person name="Hildebrand F."/>
            <person name="Pallen M.J."/>
        </authorList>
    </citation>
    <scope>NUCLEOTIDE SEQUENCE</scope>
    <source>
        <strain evidence="8">CHK176-6737</strain>
    </source>
</reference>
<dbReference type="PRINTS" id="PR00719">
    <property type="entry name" value="LMWPTPASE"/>
</dbReference>
<comment type="catalytic activity">
    <reaction evidence="5">
        <text>O-phospho-L-tyrosyl-[protein] + H2O = L-tyrosyl-[protein] + phosphate</text>
        <dbReference type="Rhea" id="RHEA:10684"/>
        <dbReference type="Rhea" id="RHEA-COMP:10136"/>
        <dbReference type="Rhea" id="RHEA-COMP:20101"/>
        <dbReference type="ChEBI" id="CHEBI:15377"/>
        <dbReference type="ChEBI" id="CHEBI:43474"/>
        <dbReference type="ChEBI" id="CHEBI:46858"/>
        <dbReference type="ChEBI" id="CHEBI:61978"/>
        <dbReference type="EC" id="3.1.3.48"/>
    </reaction>
</comment>
<sequence length="157" mass="17863">MTRILFVCLGNICRSPMAEVVLRDMVRAQGKESEFFIASAATSREEIGNPIYPPARRELERRGHKKFDHRAVQLQKADYDRFDLVLGMEESNIRNILRIFGGDPAHKVHRLLDFTEAGGEIDDPWYTGDFAGTYDKIEAGCQALLQHLASEKESSHR</sequence>
<dbReference type="EC" id="3.1.3.48" evidence="2"/>
<organism evidence="8 9">
    <name type="scientific">Candidatus Scybalenecus merdavium</name>
    <dbReference type="NCBI Taxonomy" id="2840939"/>
    <lineage>
        <taxon>Bacteria</taxon>
        <taxon>Bacillati</taxon>
        <taxon>Bacillota</taxon>
        <taxon>Clostridia</taxon>
        <taxon>Eubacteriales</taxon>
        <taxon>Oscillospiraceae</taxon>
        <taxon>Oscillospiraceae incertae sedis</taxon>
        <taxon>Candidatus Scybalenecus</taxon>
    </lineage>
</organism>
<evidence type="ECO:0000256" key="5">
    <source>
        <dbReference type="ARBA" id="ARBA00051722"/>
    </source>
</evidence>
<dbReference type="InterPro" id="IPR036196">
    <property type="entry name" value="Ptyr_pPase_sf"/>
</dbReference>
<dbReference type="SUPFAM" id="SSF52788">
    <property type="entry name" value="Phosphotyrosine protein phosphatases I"/>
    <property type="match status" value="1"/>
</dbReference>
<dbReference type="Proteomes" id="UP000824125">
    <property type="component" value="Unassembled WGS sequence"/>
</dbReference>
<dbReference type="AlphaFoldDB" id="A0A9D1MUV0"/>
<keyword evidence="4" id="KW-0904">Protein phosphatase</keyword>
<gene>
    <name evidence="8" type="ORF">IAD23_06220</name>
</gene>
<accession>A0A9D1MUV0</accession>
<keyword evidence="3" id="KW-0378">Hydrolase</keyword>
<protein>
    <recommendedName>
        <fullName evidence="2">protein-tyrosine-phosphatase</fullName>
        <ecNumber evidence="2">3.1.3.48</ecNumber>
    </recommendedName>
</protein>
<feature type="active site" description="Nucleophile" evidence="6">
    <location>
        <position position="8"/>
    </location>
</feature>